<dbReference type="InterPro" id="IPR002740">
    <property type="entry name" value="EVE_domain"/>
</dbReference>
<accession>A0ABM9AMV4</accession>
<dbReference type="EMBL" id="CAKLPY010000001">
    <property type="protein sequence ID" value="CAH0995117.1"/>
    <property type="molecule type" value="Genomic_DNA"/>
</dbReference>
<dbReference type="InterPro" id="IPR015947">
    <property type="entry name" value="PUA-like_sf"/>
</dbReference>
<feature type="domain" description="EVE" evidence="1">
    <location>
        <begin position="2"/>
        <end position="131"/>
    </location>
</feature>
<keyword evidence="3" id="KW-1185">Reference proteome</keyword>
<proteinExistence type="predicted"/>
<comment type="caution">
    <text evidence="2">The sequence shown here is derived from an EMBL/GenBank/DDBJ whole genome shotgun (WGS) entry which is preliminary data.</text>
</comment>
<name>A0ABM9AMV4_9BACT</name>
<dbReference type="InterPro" id="IPR047197">
    <property type="entry name" value="THYN1-like_EVE"/>
</dbReference>
<sequence>MNYWLVKSEPFKYSWDDFVKQGVGTWDGVRNYQARNNLAAMKIDDLVLFYHSNEGVEVVGIAKIVKEAYQDPTTDDTRWVVVDLTPVEKLPKTVTLQSIKADVRLQDVSLIRQSRLSVQQLKKEEFDIIVSKAYEN</sequence>
<dbReference type="InterPro" id="IPR052181">
    <property type="entry name" value="5hmC_binding"/>
</dbReference>
<evidence type="ECO:0000313" key="2">
    <source>
        <dbReference type="EMBL" id="CAH0995117.1"/>
    </source>
</evidence>
<dbReference type="PANTHER" id="PTHR14087:SF7">
    <property type="entry name" value="THYMOCYTE NUCLEAR PROTEIN 1"/>
    <property type="match status" value="1"/>
</dbReference>
<evidence type="ECO:0000259" key="1">
    <source>
        <dbReference type="Pfam" id="PF01878"/>
    </source>
</evidence>
<dbReference type="RefSeq" id="WP_238805481.1">
    <property type="nucleotide sequence ID" value="NZ_CAKLPY010000001.1"/>
</dbReference>
<dbReference type="Proteomes" id="UP000837932">
    <property type="component" value="Unassembled WGS sequence"/>
</dbReference>
<dbReference type="Gene3D" id="3.10.590.10">
    <property type="entry name" value="ph1033 like domains"/>
    <property type="match status" value="1"/>
</dbReference>
<dbReference type="PANTHER" id="PTHR14087">
    <property type="entry name" value="THYMOCYTE NUCLEAR PROTEIN 1"/>
    <property type="match status" value="1"/>
</dbReference>
<evidence type="ECO:0000313" key="3">
    <source>
        <dbReference type="Proteomes" id="UP000837932"/>
    </source>
</evidence>
<dbReference type="CDD" id="cd21133">
    <property type="entry name" value="EVE"/>
    <property type="match status" value="1"/>
</dbReference>
<protein>
    <recommendedName>
        <fullName evidence="1">EVE domain-containing protein</fullName>
    </recommendedName>
</protein>
<gene>
    <name evidence="2" type="ORF">EMA8858_01237</name>
</gene>
<reference evidence="2" key="1">
    <citation type="submission" date="2021-12" db="EMBL/GenBank/DDBJ databases">
        <authorList>
            <person name="Rodrigo-Torres L."/>
            <person name="Arahal R. D."/>
            <person name="Lucena T."/>
        </authorList>
    </citation>
    <scope>NUCLEOTIDE SEQUENCE</scope>
    <source>
        <strain evidence="2">CECT 8858</strain>
    </source>
</reference>
<dbReference type="SUPFAM" id="SSF88697">
    <property type="entry name" value="PUA domain-like"/>
    <property type="match status" value="1"/>
</dbReference>
<organism evidence="2 3">
    <name type="scientific">Emticicia aquatica</name>
    <dbReference type="NCBI Taxonomy" id="1681835"/>
    <lineage>
        <taxon>Bacteria</taxon>
        <taxon>Pseudomonadati</taxon>
        <taxon>Bacteroidota</taxon>
        <taxon>Cytophagia</taxon>
        <taxon>Cytophagales</taxon>
        <taxon>Leadbetterellaceae</taxon>
        <taxon>Emticicia</taxon>
    </lineage>
</organism>
<dbReference type="Pfam" id="PF01878">
    <property type="entry name" value="EVE"/>
    <property type="match status" value="1"/>
</dbReference>